<keyword evidence="3" id="KW-1185">Reference proteome</keyword>
<dbReference type="EMBL" id="AAMS01000008">
    <property type="protein sequence ID" value="EAQ05545.1"/>
    <property type="molecule type" value="Genomic_DNA"/>
</dbReference>
<dbReference type="STRING" id="314232.SKA53_00624"/>
<evidence type="ECO:0000313" key="2">
    <source>
        <dbReference type="EMBL" id="EAQ05545.1"/>
    </source>
</evidence>
<sequence>MKHLTCALFVLVTPAAAWEFSPAPICTLTDADGLITVTYDAALPEYSVTLTLPDGTWPDDPTFAMNFAGNRPIFIQTDRHRVSPDRRSLTVTDSGFGNVLDGLQFNLRAYATSGDSTLGLSLDGIGPAMAAFRACPAANLA</sequence>
<reference evidence="2 3" key="1">
    <citation type="submission" date="2006-01" db="EMBL/GenBank/DDBJ databases">
        <authorList>
            <person name="Hagstrom A."/>
            <person name="Ferriera S."/>
            <person name="Johnson J."/>
            <person name="Kravitz S."/>
            <person name="Halpern A."/>
            <person name="Remington K."/>
            <person name="Beeson K."/>
            <person name="Tran B."/>
            <person name="Rogers Y.-H."/>
            <person name="Friedman R."/>
            <person name="Venter J.C."/>
        </authorList>
    </citation>
    <scope>NUCLEOTIDE SEQUENCE [LARGE SCALE GENOMIC DNA]</scope>
    <source>
        <strain evidence="2 3">SKA53</strain>
    </source>
</reference>
<dbReference type="RefSeq" id="WP_007204085.1">
    <property type="nucleotide sequence ID" value="NZ_CH672414.1"/>
</dbReference>
<feature type="signal peptide" evidence="1">
    <location>
        <begin position="1"/>
        <end position="17"/>
    </location>
</feature>
<proteinExistence type="predicted"/>
<gene>
    <name evidence="2" type="ORF">SKA53_00624</name>
</gene>
<dbReference type="AlphaFoldDB" id="A3V893"/>
<dbReference type="Proteomes" id="UP000004507">
    <property type="component" value="Unassembled WGS sequence"/>
</dbReference>
<accession>A3V893</accession>
<evidence type="ECO:0000313" key="3">
    <source>
        <dbReference type="Proteomes" id="UP000004507"/>
    </source>
</evidence>
<keyword evidence="1" id="KW-0732">Signal</keyword>
<dbReference type="OrthoDB" id="7679320at2"/>
<protein>
    <submittedName>
        <fullName evidence="2">Excinuclease ABC subunit B</fullName>
    </submittedName>
</protein>
<dbReference type="HOGENOM" id="CLU_118522_0_0_5"/>
<name>A3V893_9RHOB</name>
<feature type="chain" id="PRO_5002661542" evidence="1">
    <location>
        <begin position="18"/>
        <end position="141"/>
    </location>
</feature>
<evidence type="ECO:0000256" key="1">
    <source>
        <dbReference type="SAM" id="SignalP"/>
    </source>
</evidence>
<comment type="caution">
    <text evidence="2">The sequence shown here is derived from an EMBL/GenBank/DDBJ whole genome shotgun (WGS) entry which is preliminary data.</text>
</comment>
<organism evidence="2 3">
    <name type="scientific">Yoonia vestfoldensis SKA53</name>
    <dbReference type="NCBI Taxonomy" id="314232"/>
    <lineage>
        <taxon>Bacteria</taxon>
        <taxon>Pseudomonadati</taxon>
        <taxon>Pseudomonadota</taxon>
        <taxon>Alphaproteobacteria</taxon>
        <taxon>Rhodobacterales</taxon>
        <taxon>Paracoccaceae</taxon>
        <taxon>Yoonia</taxon>
    </lineage>
</organism>
<dbReference type="eggNOG" id="ENOG5032VJ5">
    <property type="taxonomic scope" value="Bacteria"/>
</dbReference>